<gene>
    <name evidence="2" type="ORF">DEJ48_02485</name>
</gene>
<feature type="region of interest" description="Disordered" evidence="1">
    <location>
        <begin position="183"/>
        <end position="216"/>
    </location>
</feature>
<feature type="compositionally biased region" description="Acidic residues" evidence="1">
    <location>
        <begin position="183"/>
        <end position="192"/>
    </location>
</feature>
<dbReference type="EMBL" id="CP029192">
    <property type="protein sequence ID" value="QES32422.1"/>
    <property type="molecule type" value="Genomic_DNA"/>
</dbReference>
<dbReference type="Proteomes" id="UP000322927">
    <property type="component" value="Chromosome"/>
</dbReference>
<organism evidence="2 3">
    <name type="scientific">Streptomyces venezuelae</name>
    <dbReference type="NCBI Taxonomy" id="54571"/>
    <lineage>
        <taxon>Bacteria</taxon>
        <taxon>Bacillati</taxon>
        <taxon>Actinomycetota</taxon>
        <taxon>Actinomycetes</taxon>
        <taxon>Kitasatosporales</taxon>
        <taxon>Streptomycetaceae</taxon>
        <taxon>Streptomyces</taxon>
    </lineage>
</organism>
<evidence type="ECO:0000313" key="2">
    <source>
        <dbReference type="EMBL" id="QES32422.1"/>
    </source>
</evidence>
<proteinExistence type="predicted"/>
<accession>A0A5P2BPM4</accession>
<protein>
    <submittedName>
        <fullName evidence="2">Uncharacterized protein</fullName>
    </submittedName>
</protein>
<dbReference type="OrthoDB" id="4309038at2"/>
<dbReference type="RefSeq" id="WP_150214042.1">
    <property type="nucleotide sequence ID" value="NZ_CP029192.1"/>
</dbReference>
<name>A0A5P2BPM4_STRVZ</name>
<evidence type="ECO:0000256" key="1">
    <source>
        <dbReference type="SAM" id="MobiDB-lite"/>
    </source>
</evidence>
<evidence type="ECO:0000313" key="3">
    <source>
        <dbReference type="Proteomes" id="UP000322927"/>
    </source>
</evidence>
<sequence>MTHDDLSGRGGQPVPLAPYRLVWLALWAEATPQEEAELTEHLRTALAPHGTVIVHARGPFHRTPEMLHYEIDLTPDGSAPDCMRALGFTRNADSTWNDEWERPVNGGVFLHPAVYGALAGEMEAAAAPRFRTGDVVLVRDSPDTRRLGLAGAEVTVGTPEYDYDTAPARRTWYYSVLVEGQDESENVDETDMEPTGRHEQVYGERTSVSTNGVLAS</sequence>
<feature type="compositionally biased region" description="Polar residues" evidence="1">
    <location>
        <begin position="206"/>
        <end position="216"/>
    </location>
</feature>
<reference evidence="2 3" key="1">
    <citation type="submission" date="2018-05" db="EMBL/GenBank/DDBJ databases">
        <title>Streptomyces venezuelae.</title>
        <authorList>
            <person name="Kim W."/>
            <person name="Lee N."/>
            <person name="Cho B.-K."/>
        </authorList>
    </citation>
    <scope>NUCLEOTIDE SEQUENCE [LARGE SCALE GENOMIC DNA]</scope>
    <source>
        <strain evidence="2 3">ATCC 14584</strain>
    </source>
</reference>
<dbReference type="AlphaFoldDB" id="A0A5P2BPM4"/>